<dbReference type="Proteomes" id="UP000680304">
    <property type="component" value="Unassembled WGS sequence"/>
</dbReference>
<dbReference type="NCBIfam" id="NF002795">
    <property type="entry name" value="PRK02929.1"/>
    <property type="match status" value="1"/>
</dbReference>
<evidence type="ECO:0000256" key="1">
    <source>
        <dbReference type="ARBA" id="ARBA00022723"/>
    </source>
</evidence>
<dbReference type="SUPFAM" id="SSF53743">
    <property type="entry name" value="FucI/AraA N-terminal and middle domains"/>
    <property type="match status" value="1"/>
</dbReference>
<feature type="binding site" evidence="6">
    <location>
        <position position="447"/>
    </location>
    <ligand>
        <name>Mn(2+)</name>
        <dbReference type="ChEBI" id="CHEBI:29035"/>
    </ligand>
</feature>
<dbReference type="HAMAP" id="MF_00519">
    <property type="entry name" value="Arabinose_Isome"/>
    <property type="match status" value="1"/>
</dbReference>
<proteinExistence type="inferred from homology"/>
<evidence type="ECO:0000259" key="7">
    <source>
        <dbReference type="Pfam" id="PF02610"/>
    </source>
</evidence>
<feature type="binding site" evidence="6">
    <location>
        <position position="331"/>
    </location>
    <ligand>
        <name>Mn(2+)</name>
        <dbReference type="ChEBI" id="CHEBI:29035"/>
    </ligand>
</feature>
<sequence>MLHTKPYTFWFVTGSQHLYGPETLEQVEKHSRYIAERLDAEDALPFAVAFKQVLTSPESIRRLCLEANADERCAGVITWMHTFSPAKMWIAGLSELRKPLLHLHTQFNRDIPWDSIDMDFMNLNQSAHGDREYGFIGARLGIARKVVVGYWEDARVRERIAAWMRTAVAYTASRGLKVARFGDNMRQVAVTEGDKVEAQVKFGWAVDGYGIGDLADRMKAVSEADVRRLLDEYAETYDISADTRGNPALWDAVAEQARIELGLKSFLEEGGFQAFTTTFEDLHGMKQLPGLAVQRLMAAGYGFGGEGDWKTAALTRVMKVMAGNESTSFMEDYTYHLEPGNEMILGAHMLEVCPTIAATKPRIEVHPLGIGGKSDPARMIFDGRSGSAVNASLIDLGHRFRLIVNEVEAVQPDRRMPKLPVARVLWKPQPSLAESAEAWIYAGGAHHTVLSYKVTTEQLEDWAELAGIECAVIRQGTDVRQFRKELLWNEAALRLR</sequence>
<evidence type="ECO:0000256" key="4">
    <source>
        <dbReference type="ARBA" id="ARBA00023235"/>
    </source>
</evidence>
<dbReference type="PANTHER" id="PTHR38464">
    <property type="entry name" value="L-ARABINOSE ISOMERASE"/>
    <property type="match status" value="1"/>
</dbReference>
<reference evidence="10 11" key="1">
    <citation type="submission" date="2021-04" db="EMBL/GenBank/DDBJ databases">
        <title>Draft genome sequence of Paenibacillus cisolokensis, LC2-13A.</title>
        <authorList>
            <person name="Uke A."/>
            <person name="Chhe C."/>
            <person name="Baramee S."/>
            <person name="Kosugi A."/>
        </authorList>
    </citation>
    <scope>NUCLEOTIDE SEQUENCE [LARGE SCALE GENOMIC DNA]</scope>
    <source>
        <strain evidence="10 11">LC2-13A</strain>
    </source>
</reference>
<evidence type="ECO:0000256" key="5">
    <source>
        <dbReference type="ARBA" id="ARBA00023277"/>
    </source>
</evidence>
<keyword evidence="5 6" id="KW-0119">Carbohydrate metabolism</keyword>
<evidence type="ECO:0000259" key="9">
    <source>
        <dbReference type="Pfam" id="PF24856"/>
    </source>
</evidence>
<dbReference type="InterPro" id="IPR009015">
    <property type="entry name" value="Fucose_isomerase_N/cen_sf"/>
</dbReference>
<dbReference type="EC" id="5.3.1.4" evidence="6"/>
<dbReference type="InterPro" id="IPR038583">
    <property type="entry name" value="AraA_N_sf"/>
</dbReference>
<dbReference type="EMBL" id="BOVJ01000019">
    <property type="protein sequence ID" value="GIQ62088.1"/>
    <property type="molecule type" value="Genomic_DNA"/>
</dbReference>
<comment type="pathway">
    <text evidence="6">Carbohydrate degradation; L-arabinose degradation via L-ribulose; D-xylulose 5-phosphate from L-arabinose (bacterial route): step 1/3.</text>
</comment>
<dbReference type="Pfam" id="PF24856">
    <property type="entry name" value="AraA_central"/>
    <property type="match status" value="1"/>
</dbReference>
<dbReference type="Gene3D" id="3.40.50.10940">
    <property type="match status" value="1"/>
</dbReference>
<feature type="domain" description="L-arabinose isomerase C-terminal" evidence="8">
    <location>
        <begin position="327"/>
        <end position="469"/>
    </location>
</feature>
<evidence type="ECO:0000259" key="8">
    <source>
        <dbReference type="Pfam" id="PF11762"/>
    </source>
</evidence>
<comment type="catalytic activity">
    <reaction evidence="6">
        <text>beta-L-arabinopyranose = L-ribulose</text>
        <dbReference type="Rhea" id="RHEA:14821"/>
        <dbReference type="ChEBI" id="CHEBI:16880"/>
        <dbReference type="ChEBI" id="CHEBI:40886"/>
        <dbReference type="EC" id="5.3.1.4"/>
    </reaction>
</comment>
<evidence type="ECO:0000313" key="10">
    <source>
        <dbReference type="EMBL" id="GIQ62088.1"/>
    </source>
</evidence>
<dbReference type="CDD" id="cd03557">
    <property type="entry name" value="L-arabinose_isomerase"/>
    <property type="match status" value="1"/>
</dbReference>
<feature type="domain" description="L-arabinose isomerase central" evidence="9">
    <location>
        <begin position="177"/>
        <end position="323"/>
    </location>
</feature>
<name>A0ABQ4N1U7_9BACL</name>
<evidence type="ECO:0000313" key="11">
    <source>
        <dbReference type="Proteomes" id="UP000680304"/>
    </source>
</evidence>
<comment type="function">
    <text evidence="6">Catalyzes the conversion of L-arabinose to L-ribulose.</text>
</comment>
<dbReference type="RefSeq" id="WP_213527378.1">
    <property type="nucleotide sequence ID" value="NZ_BOVJ01000019.1"/>
</dbReference>
<comment type="cofactor">
    <cofactor evidence="6">
        <name>Mn(2+)</name>
        <dbReference type="ChEBI" id="CHEBI:29035"/>
    </cofactor>
    <text evidence="6">Binds 1 Mn(2+) ion per subunit.</text>
</comment>
<feature type="binding site" evidence="6">
    <location>
        <position position="348"/>
    </location>
    <ligand>
        <name>Mn(2+)</name>
        <dbReference type="ChEBI" id="CHEBI:29035"/>
    </ligand>
</feature>
<feature type="domain" description="L-arabinose isomerase N-terminal" evidence="7">
    <location>
        <begin position="8"/>
        <end position="173"/>
    </location>
</feature>
<evidence type="ECO:0000256" key="3">
    <source>
        <dbReference type="ARBA" id="ARBA00023211"/>
    </source>
</evidence>
<dbReference type="InterPro" id="IPR024664">
    <property type="entry name" value="Ara_Isoase_C"/>
</dbReference>
<comment type="similarity">
    <text evidence="6">Belongs to the arabinose isomerase family.</text>
</comment>
<dbReference type="InterPro" id="IPR055389">
    <property type="entry name" value="AraA_N"/>
</dbReference>
<comment type="caution">
    <text evidence="10">The sequence shown here is derived from an EMBL/GenBank/DDBJ whole genome shotgun (WGS) entry which is preliminary data.</text>
</comment>
<keyword evidence="2 6" id="KW-0054">Arabinose catabolism</keyword>
<keyword evidence="1 6" id="KW-0479">Metal-binding</keyword>
<dbReference type="Pfam" id="PF11762">
    <property type="entry name" value="Arabinose_Iso_C"/>
    <property type="match status" value="1"/>
</dbReference>
<dbReference type="PIRSF" id="PIRSF001478">
    <property type="entry name" value="L-ara_isomerase"/>
    <property type="match status" value="1"/>
</dbReference>
<gene>
    <name evidence="6 10" type="primary">araA</name>
    <name evidence="10" type="ORF">PACILC2_06560</name>
</gene>
<dbReference type="InterPro" id="IPR004216">
    <property type="entry name" value="Fuc/Ara_isomerase_C"/>
</dbReference>
<keyword evidence="4 6" id="KW-0413">Isomerase</keyword>
<feature type="binding site" evidence="6">
    <location>
        <position position="306"/>
    </location>
    <ligand>
        <name>Mn(2+)</name>
        <dbReference type="ChEBI" id="CHEBI:29035"/>
    </ligand>
</feature>
<evidence type="ECO:0000256" key="6">
    <source>
        <dbReference type="HAMAP-Rule" id="MF_00519"/>
    </source>
</evidence>
<dbReference type="GO" id="GO:0016853">
    <property type="term" value="F:isomerase activity"/>
    <property type="evidence" value="ECO:0007669"/>
    <property type="project" value="UniProtKB-KW"/>
</dbReference>
<keyword evidence="3 6" id="KW-0464">Manganese</keyword>
<organism evidence="10 11">
    <name type="scientific">Paenibacillus cisolokensis</name>
    <dbReference type="NCBI Taxonomy" id="1658519"/>
    <lineage>
        <taxon>Bacteria</taxon>
        <taxon>Bacillati</taxon>
        <taxon>Bacillota</taxon>
        <taxon>Bacilli</taxon>
        <taxon>Bacillales</taxon>
        <taxon>Paenibacillaceae</taxon>
        <taxon>Paenibacillus</taxon>
    </lineage>
</organism>
<dbReference type="InterPro" id="IPR003762">
    <property type="entry name" value="Lara_isomerase"/>
</dbReference>
<dbReference type="InterPro" id="IPR055390">
    <property type="entry name" value="AraA_central"/>
</dbReference>
<evidence type="ECO:0000256" key="2">
    <source>
        <dbReference type="ARBA" id="ARBA00022935"/>
    </source>
</evidence>
<dbReference type="SUPFAM" id="SSF50443">
    <property type="entry name" value="FucI/AraA C-terminal domain-like"/>
    <property type="match status" value="1"/>
</dbReference>
<protein>
    <recommendedName>
        <fullName evidence="6">L-arabinose isomerase</fullName>
        <ecNumber evidence="6">5.3.1.4</ecNumber>
    </recommendedName>
</protein>
<dbReference type="Pfam" id="PF02610">
    <property type="entry name" value="AraA_N"/>
    <property type="match status" value="1"/>
</dbReference>
<accession>A0ABQ4N1U7</accession>
<dbReference type="PANTHER" id="PTHR38464:SF1">
    <property type="entry name" value="L-ARABINOSE ISOMERASE"/>
    <property type="match status" value="1"/>
</dbReference>
<keyword evidence="11" id="KW-1185">Reference proteome</keyword>